<feature type="transmembrane region" description="Helical" evidence="1">
    <location>
        <begin position="97"/>
        <end position="117"/>
    </location>
</feature>
<feature type="transmembrane region" description="Helical" evidence="1">
    <location>
        <begin position="137"/>
        <end position="158"/>
    </location>
</feature>
<reference evidence="3 4" key="1">
    <citation type="submission" date="2023-07" db="EMBL/GenBank/DDBJ databases">
        <title>Micromonospora profundi TRM 95458 converts glycerol to a new osmotic compound.</title>
        <authorList>
            <person name="Lu D."/>
        </authorList>
    </citation>
    <scope>NUCLEOTIDE SEQUENCE [LARGE SCALE GENOMIC DNA]</scope>
    <source>
        <strain evidence="3 4">TRM95458</strain>
    </source>
</reference>
<name>A0AAJ6L117_9ACTN</name>
<sequence length="1180" mass="129389">MSAATNIALAGHYGSGKSSVVLGVQAGLNEQKINWVNLSLSSLGIDDTKRARIQQDGTLPPLTNLIQKEIVKQLLYRKAPADMPGSRYFRIDSFRPWPAAFGGAAVAVVFFVIAVLFGLVNRVKAMGPQALVASRDWLPWAIVGGLGVFLGAICFLGWRALQSRVRVESVSAGGAAVTLSAKENSYFDEYLDEIVYFFQRTKTQVAIFEDLDRFRDPHIFETLRELNTILNNSEQIKSRPVRFVYAVRDSIFEQLKVDAAPGGDADADAGAAVLRASARESAPSANRTKFFDLVVPMVPFITHRSARDLLAAEFAELDERPSTALVNLVGGHLTDMRLIRNIRNEYEIYRVSVLGEKGLEGLSADRLFAMMVYKNLHLEDFEAIRLGTSKIDEAYKAFRDMVSYQTSRQALVSKAALDQIASNAPWDKRAKVAGERLQNVLPIVHRATQRGGRPVLQYQSKHYQLSELTSGDFWKSLHETRQRVLLAQPGYHGVELSFDDVIALIGNEAAALAGAVEADVARLRRASRSARETKDFVSKATMAQLMARPDLVMPTDSGVERNLDAIMTGLVSPLAHDLLAKGYIDENFTLYCSDYHGIAISVSAMNFILHCVQADRADHRFRFDEVASIDAVAEEMGTRFLGGESVFNIEVFDHYLPTHPERLDKALDTLVVRAETDSSFIDAYLMDGSSRELLVGQLVPRWRAAFVHLVEKAPIDPSAAVALVDAAVRSAGRDVDYESSDRVAEFLSEHFAQMQAFVGAMETSKAADVAVLVRRLGAKISDLVPLGDAQRKAIVTARLYPVTRANLSAALGEDTLLALDVVKATNNTVYEHILDNLDSYLHARKDDEVTVNASEKFVPTLNDVAGAAESAVLPVVERASESCEVADLEELDGAAWTAVVSAARFAPTVWNVSQFVAKFGVSKELVKNLNSLDLTEVEEVDEESRYDLGYALAHAEDLDPAVRVGLVEQLKLPGGLDPERLTGAGLKLLPALLAAELVPDAAETYARVGGSPFAFREEYFAVSKCLASYVCELPLSSDDLPRIMRSPHVAPAVKRAIADDAEYVHGRMSRQGAIAICEWAAKGNTVSVDLLVELSEAGAPAERIVSLLEPHLSDIELPVLDQILLALGDEYEPLTRVGGHRPKLKGRDGTEELLNELKRRNRVSSFDRAAFGGIRVNMRR</sequence>
<protein>
    <recommendedName>
        <fullName evidence="2">YobI-like P-loop NTPase domain-containing protein</fullName>
    </recommendedName>
</protein>
<dbReference type="Proteomes" id="UP001235874">
    <property type="component" value="Chromosome"/>
</dbReference>
<keyword evidence="4" id="KW-1185">Reference proteome</keyword>
<evidence type="ECO:0000313" key="4">
    <source>
        <dbReference type="Proteomes" id="UP001235874"/>
    </source>
</evidence>
<dbReference type="InterPro" id="IPR048428">
    <property type="entry name" value="YobI-NTPase"/>
</dbReference>
<gene>
    <name evidence="3" type="ORF">Q3V37_17545</name>
</gene>
<dbReference type="Pfam" id="PF20693">
    <property type="entry name" value="YobI-ATPase"/>
    <property type="match status" value="1"/>
</dbReference>
<keyword evidence="1" id="KW-0812">Transmembrane</keyword>
<dbReference type="RefSeq" id="WP_306270604.1">
    <property type="nucleotide sequence ID" value="NZ_CP130472.1"/>
</dbReference>
<dbReference type="AlphaFoldDB" id="A0AAJ6L117"/>
<keyword evidence="1" id="KW-1133">Transmembrane helix</keyword>
<evidence type="ECO:0000313" key="3">
    <source>
        <dbReference type="EMBL" id="WLS43226.1"/>
    </source>
</evidence>
<evidence type="ECO:0000259" key="2">
    <source>
        <dbReference type="Pfam" id="PF20693"/>
    </source>
</evidence>
<accession>A0AAJ6L117</accession>
<organism evidence="3 4">
    <name type="scientific">Micromonospora profundi</name>
    <dbReference type="NCBI Taxonomy" id="1420889"/>
    <lineage>
        <taxon>Bacteria</taxon>
        <taxon>Bacillati</taxon>
        <taxon>Actinomycetota</taxon>
        <taxon>Actinomycetes</taxon>
        <taxon>Micromonosporales</taxon>
        <taxon>Micromonosporaceae</taxon>
        <taxon>Micromonospora</taxon>
    </lineage>
</organism>
<dbReference type="EMBL" id="CP130472">
    <property type="protein sequence ID" value="WLS43226.1"/>
    <property type="molecule type" value="Genomic_DNA"/>
</dbReference>
<keyword evidence="1" id="KW-0472">Membrane</keyword>
<feature type="domain" description="YobI-like P-loop NTPase" evidence="2">
    <location>
        <begin position="4"/>
        <end position="391"/>
    </location>
</feature>
<dbReference type="KEGG" id="mprn:Q3V37_17545"/>
<evidence type="ECO:0000256" key="1">
    <source>
        <dbReference type="SAM" id="Phobius"/>
    </source>
</evidence>
<proteinExistence type="predicted"/>